<organism evidence="2 3">
    <name type="scientific">Agathobacter rectalis</name>
    <dbReference type="NCBI Taxonomy" id="39491"/>
    <lineage>
        <taxon>Bacteria</taxon>
        <taxon>Bacillati</taxon>
        <taxon>Bacillota</taxon>
        <taxon>Clostridia</taxon>
        <taxon>Lachnospirales</taxon>
        <taxon>Lachnospiraceae</taxon>
        <taxon>Agathobacter</taxon>
    </lineage>
</organism>
<dbReference type="SUPFAM" id="SSF47413">
    <property type="entry name" value="lambda repressor-like DNA-binding domains"/>
    <property type="match status" value="1"/>
</dbReference>
<dbReference type="AlphaFoldDB" id="A0A0M6WJ36"/>
<accession>A0A0M6WJ36</accession>
<dbReference type="Gene3D" id="1.10.260.40">
    <property type="entry name" value="lambda repressor-like DNA-binding domains"/>
    <property type="match status" value="1"/>
</dbReference>
<proteinExistence type="predicted"/>
<evidence type="ECO:0000313" key="3">
    <source>
        <dbReference type="Proteomes" id="UP000049472"/>
    </source>
</evidence>
<dbReference type="Proteomes" id="UP000049472">
    <property type="component" value="Unassembled WGS sequence"/>
</dbReference>
<protein>
    <recommendedName>
        <fullName evidence="1">HTH cro/C1-type domain-containing protein</fullName>
    </recommendedName>
</protein>
<dbReference type="GO" id="GO:0003677">
    <property type="term" value="F:DNA binding"/>
    <property type="evidence" value="ECO:0007669"/>
    <property type="project" value="InterPro"/>
</dbReference>
<feature type="domain" description="HTH cro/C1-type" evidence="1">
    <location>
        <begin position="5"/>
        <end position="60"/>
    </location>
</feature>
<reference evidence="3" key="1">
    <citation type="submission" date="2015-05" db="EMBL/GenBank/DDBJ databases">
        <authorList>
            <consortium name="Pathogen Informatics"/>
        </authorList>
    </citation>
    <scope>NUCLEOTIDE SEQUENCE [LARGE SCALE GENOMIC DNA]</scope>
    <source>
        <strain evidence="3">T1-815</strain>
    </source>
</reference>
<dbReference type="InterPro" id="IPR010982">
    <property type="entry name" value="Lambda_DNA-bd_dom_sf"/>
</dbReference>
<evidence type="ECO:0000259" key="1">
    <source>
        <dbReference type="PROSITE" id="PS50943"/>
    </source>
</evidence>
<dbReference type="InterPro" id="IPR001387">
    <property type="entry name" value="Cro/C1-type_HTH"/>
</dbReference>
<keyword evidence="3" id="KW-1185">Reference proteome</keyword>
<name>A0A0M6WJ36_9FIRM</name>
<dbReference type="SMART" id="SM00530">
    <property type="entry name" value="HTH_XRE"/>
    <property type="match status" value="1"/>
</dbReference>
<dbReference type="PROSITE" id="PS50943">
    <property type="entry name" value="HTH_CROC1"/>
    <property type="match status" value="1"/>
</dbReference>
<dbReference type="Pfam" id="PF01381">
    <property type="entry name" value="HTH_3"/>
    <property type="match status" value="1"/>
</dbReference>
<sequence>MQDIIKKRRLELELTLKDVAKALGVSEATVSRYESGEIQNMGIDKIESLSSVLRCSPGYLMGWSSETTAAISNNDKAILDKYHQLNDKGKQRLLERADELIELGYVAKGDVLKEA</sequence>
<dbReference type="CDD" id="cd00093">
    <property type="entry name" value="HTH_XRE"/>
    <property type="match status" value="1"/>
</dbReference>
<dbReference type="RefSeq" id="WP_055061554.1">
    <property type="nucleotide sequence ID" value="NZ_CVRQ01000016.1"/>
</dbReference>
<dbReference type="EMBL" id="CVRQ01000016">
    <property type="protein sequence ID" value="CRL36138.1"/>
    <property type="molecule type" value="Genomic_DNA"/>
</dbReference>
<evidence type="ECO:0000313" key="2">
    <source>
        <dbReference type="EMBL" id="CRL36138.1"/>
    </source>
</evidence>
<gene>
    <name evidence="2" type="ORF">T1815_12591</name>
</gene>